<keyword evidence="6" id="KW-0119">Carbohydrate metabolism</keyword>
<comment type="catalytic activity">
    <reaction evidence="1 10">
        <text>Hydrolysis of terminal, non-reducing beta-D-glucosyl residues with release of beta-D-glucose.</text>
        <dbReference type="EC" id="3.2.1.21"/>
    </reaction>
</comment>
<evidence type="ECO:0000256" key="2">
    <source>
        <dbReference type="ARBA" id="ARBA00010838"/>
    </source>
</evidence>
<dbReference type="SUPFAM" id="SSF51445">
    <property type="entry name" value="(Trans)glycosidases"/>
    <property type="match status" value="1"/>
</dbReference>
<evidence type="ECO:0000313" key="11">
    <source>
        <dbReference type="EMBL" id="QSI79081.1"/>
    </source>
</evidence>
<dbReference type="InterPro" id="IPR017853">
    <property type="entry name" value="GH"/>
</dbReference>
<keyword evidence="7 10" id="KW-0326">Glycosidase</keyword>
<dbReference type="InterPro" id="IPR018120">
    <property type="entry name" value="Glyco_hydro_1_AS"/>
</dbReference>
<evidence type="ECO:0000256" key="3">
    <source>
        <dbReference type="ARBA" id="ARBA00012744"/>
    </source>
</evidence>
<dbReference type="Gene3D" id="3.20.20.80">
    <property type="entry name" value="Glycosidases"/>
    <property type="match status" value="1"/>
</dbReference>
<evidence type="ECO:0000256" key="5">
    <source>
        <dbReference type="ARBA" id="ARBA00023001"/>
    </source>
</evidence>
<evidence type="ECO:0000256" key="8">
    <source>
        <dbReference type="ARBA" id="ARBA00023326"/>
    </source>
</evidence>
<dbReference type="Pfam" id="PF00232">
    <property type="entry name" value="Glyco_hydro_1"/>
    <property type="match status" value="1"/>
</dbReference>
<dbReference type="PROSITE" id="PS00653">
    <property type="entry name" value="GLYCOSYL_HYDROL_F1_2"/>
    <property type="match status" value="1"/>
</dbReference>
<dbReference type="Proteomes" id="UP000663570">
    <property type="component" value="Chromosome"/>
</dbReference>
<dbReference type="PRINTS" id="PR00131">
    <property type="entry name" value="GLHYDRLASE1"/>
</dbReference>
<dbReference type="EMBL" id="CP071060">
    <property type="protein sequence ID" value="QSI79081.1"/>
    <property type="molecule type" value="Genomic_DNA"/>
</dbReference>
<evidence type="ECO:0000256" key="4">
    <source>
        <dbReference type="ARBA" id="ARBA00022801"/>
    </source>
</evidence>
<evidence type="ECO:0000256" key="1">
    <source>
        <dbReference type="ARBA" id="ARBA00000448"/>
    </source>
</evidence>
<accession>A0ABX7MDF7</accession>
<dbReference type="PANTHER" id="PTHR10353:SF36">
    <property type="entry name" value="LP05116P"/>
    <property type="match status" value="1"/>
</dbReference>
<reference evidence="11 12" key="1">
    <citation type="submission" date="2021-02" db="EMBL/GenBank/DDBJ databases">
        <title>Niveibacterium changnyeongensis HC41.</title>
        <authorList>
            <person name="Kang M."/>
        </authorList>
    </citation>
    <scope>NUCLEOTIDE SEQUENCE [LARGE SCALE GENOMIC DNA]</scope>
    <source>
        <strain evidence="11 12">HC41</strain>
    </source>
</reference>
<keyword evidence="8" id="KW-0624">Polysaccharide degradation</keyword>
<dbReference type="InterPro" id="IPR001360">
    <property type="entry name" value="Glyco_hydro_1"/>
</dbReference>
<keyword evidence="5" id="KW-0136">Cellulose degradation</keyword>
<evidence type="ECO:0000256" key="7">
    <source>
        <dbReference type="ARBA" id="ARBA00023295"/>
    </source>
</evidence>
<protein>
    <recommendedName>
        <fullName evidence="3 10">Beta-glucosidase</fullName>
        <ecNumber evidence="3 10">3.2.1.21</ecNumber>
    </recommendedName>
</protein>
<dbReference type="PROSITE" id="PS00572">
    <property type="entry name" value="GLYCOSYL_HYDROL_F1_1"/>
    <property type="match status" value="1"/>
</dbReference>
<dbReference type="NCBIfam" id="TIGR03356">
    <property type="entry name" value="BGL"/>
    <property type="match status" value="1"/>
</dbReference>
<evidence type="ECO:0000313" key="12">
    <source>
        <dbReference type="Proteomes" id="UP000663570"/>
    </source>
</evidence>
<keyword evidence="12" id="KW-1185">Reference proteome</keyword>
<evidence type="ECO:0000256" key="6">
    <source>
        <dbReference type="ARBA" id="ARBA00023277"/>
    </source>
</evidence>
<dbReference type="GO" id="GO:0004565">
    <property type="term" value="F:beta-galactosidase activity"/>
    <property type="evidence" value="ECO:0007669"/>
    <property type="project" value="UniProtKB-EC"/>
</dbReference>
<evidence type="ECO:0000256" key="9">
    <source>
        <dbReference type="PROSITE-ProRule" id="PRU10055"/>
    </source>
</evidence>
<organism evidence="11 12">
    <name type="scientific">Niveibacterium microcysteis</name>
    <dbReference type="NCBI Taxonomy" id="2811415"/>
    <lineage>
        <taxon>Bacteria</taxon>
        <taxon>Pseudomonadati</taxon>
        <taxon>Pseudomonadota</taxon>
        <taxon>Betaproteobacteria</taxon>
        <taxon>Rhodocyclales</taxon>
        <taxon>Rhodocyclaceae</taxon>
        <taxon>Niveibacterium</taxon>
    </lineage>
</organism>
<dbReference type="EC" id="3.2.1.21" evidence="3 10"/>
<dbReference type="PANTHER" id="PTHR10353">
    <property type="entry name" value="GLYCOSYL HYDROLASE"/>
    <property type="match status" value="1"/>
</dbReference>
<sequence length="442" mass="49076">MKHLFPADFAWGVATSAYQIEGATQVDGRGPSIWDTFSHTAGKTDGGDTGDIACEHYQRYREDIALMREMGVTDYRFSCAWPRVQPTGSGAWNEKGWDFYARVLDALDEAGIAAHATLYHWDLPQPLEDAGGWRNRATCALFAEYAAEFARRFGSRVKTIATHNEPWCTATLGHETGQFAPGLRDRAAAFLVSHHLLLSHGMALQAMRAAGCKAQLGIVLNQSPAYPANPDSEADRRAARLADGLSTRWYMDPLFRGAYPADVVAHLGSDAPQVEQGDMAIIGQPMDFLGLNYYMRSYCSGEGRVQPPGERGFTDMGWEVYPEGLTEHLVRLARGYNPPPIYITENGAATPDTLEGDAVHDADRVNYLRWHLEAAAAALQQGVDLRGYFAWSLLDNFEWDSGYAKRFGLIYVDYATQRRVLKDSAHWYRGYITAQRAATGLE</sequence>
<feature type="active site" description="Nucleophile" evidence="9">
    <location>
        <position position="345"/>
    </location>
</feature>
<name>A0ABX7MDF7_9RHOO</name>
<keyword evidence="4 10" id="KW-0378">Hydrolase</keyword>
<proteinExistence type="inferred from homology"/>
<gene>
    <name evidence="11" type="ORF">JY500_00860</name>
</gene>
<dbReference type="InterPro" id="IPR017736">
    <property type="entry name" value="Glyco_hydro_1_beta-glucosidase"/>
</dbReference>
<evidence type="ECO:0000256" key="10">
    <source>
        <dbReference type="RuleBase" id="RU361175"/>
    </source>
</evidence>
<comment type="similarity">
    <text evidence="2 10">Belongs to the glycosyl hydrolase 1 family.</text>
</comment>
<dbReference type="InterPro" id="IPR033132">
    <property type="entry name" value="GH_1_N_CS"/>
</dbReference>